<feature type="compositionally biased region" description="Basic and acidic residues" evidence="2">
    <location>
        <begin position="974"/>
        <end position="997"/>
    </location>
</feature>
<evidence type="ECO:0000313" key="3">
    <source>
        <dbReference type="EMBL" id="CAK0856129.1"/>
    </source>
</evidence>
<dbReference type="Proteomes" id="UP001189429">
    <property type="component" value="Unassembled WGS sequence"/>
</dbReference>
<dbReference type="PANTHER" id="PTHR36403:SF1">
    <property type="entry name" value="PROTEIN COFACTOR ASSEMBLY OF COMPLEX C SUBUNIT B CCB2, CHLOROPLASTIC"/>
    <property type="match status" value="1"/>
</dbReference>
<dbReference type="InterPro" id="IPR021325">
    <property type="entry name" value="CCB2/CCB4"/>
</dbReference>
<evidence type="ECO:0000256" key="2">
    <source>
        <dbReference type="SAM" id="MobiDB-lite"/>
    </source>
</evidence>
<proteinExistence type="predicted"/>
<feature type="region of interest" description="Disordered" evidence="2">
    <location>
        <begin position="236"/>
        <end position="259"/>
    </location>
</feature>
<dbReference type="Pfam" id="PF11152">
    <property type="entry name" value="CCB2_CCB4"/>
    <property type="match status" value="1"/>
</dbReference>
<keyword evidence="1" id="KW-0175">Coiled coil</keyword>
<reference evidence="3" key="1">
    <citation type="submission" date="2023-10" db="EMBL/GenBank/DDBJ databases">
        <authorList>
            <person name="Chen Y."/>
            <person name="Shah S."/>
            <person name="Dougan E. K."/>
            <person name="Thang M."/>
            <person name="Chan C."/>
        </authorList>
    </citation>
    <scope>NUCLEOTIDE SEQUENCE [LARGE SCALE GENOMIC DNA]</scope>
</reference>
<dbReference type="PANTHER" id="PTHR36403">
    <property type="entry name" value="PROTEIN COFACTOR ASSEMBLY OF COMPLEX C SUBUNIT B CCB2, CHLOROPLASTIC"/>
    <property type="match status" value="1"/>
</dbReference>
<dbReference type="InterPro" id="IPR044970">
    <property type="entry name" value="CCB2"/>
</dbReference>
<organism evidence="3 4">
    <name type="scientific">Prorocentrum cordatum</name>
    <dbReference type="NCBI Taxonomy" id="2364126"/>
    <lineage>
        <taxon>Eukaryota</taxon>
        <taxon>Sar</taxon>
        <taxon>Alveolata</taxon>
        <taxon>Dinophyceae</taxon>
        <taxon>Prorocentrales</taxon>
        <taxon>Prorocentraceae</taxon>
        <taxon>Prorocentrum</taxon>
    </lineage>
</organism>
<dbReference type="EMBL" id="CAUYUJ010015606">
    <property type="protein sequence ID" value="CAK0856129.1"/>
    <property type="molecule type" value="Genomic_DNA"/>
</dbReference>
<keyword evidence="4" id="KW-1185">Reference proteome</keyword>
<evidence type="ECO:0000256" key="1">
    <source>
        <dbReference type="SAM" id="Coils"/>
    </source>
</evidence>
<gene>
    <name evidence="3" type="ORF">PCOR1329_LOCUS46591</name>
</gene>
<feature type="coiled-coil region" evidence="1">
    <location>
        <begin position="555"/>
        <end position="582"/>
    </location>
</feature>
<sequence>MAFAEPYERGTGMPEPLGIAGRHVIQANWPQLQTHLRNLRRRRAEIDGEVSKVVIDGHQKLTRKCCGLMYGGYTCDPNLGQARLHPCPAPTRGQRERWCTCRARSLEKPVPFEGAKDANVFLVRRRECLGGTLDDVLCVTSQRQGVGAVRVVDDIEGCWGAVQSTLARRAADAAKDAAEPRASEGAAEKAQVARWPAHFCELRRWGAPFGEPRAATLPAAGGGQQLCTLKLTRVGRGAGAPPRRAPGRPERGAATRRRAEGDVDFAATGSGQVIRFKIPGFEDLTQLPRVLAAGALVVLLWNRFVLPGPVSGIDTRLFTEIFVVVLAALCSLIPWVDARLDAASRRQVRARPETRPADCMLTLAMPAALPASARLDLSWATGVLLQLTNADGLAVWKDGEVVVTRGLLRQMPGFRGGPAKVLAVLGKSWQPSSQVDGFCVTRAGISAFPDGALPTGVLPGDAEAVIAKPLPGGGQLVLWSALPGAFDRAADRGWVARVAARIGSALGGAEALASSPAERCFEEGALAGLVAGEKQGGQANKPAGDRLDFRARIAKEKTEKEVAGLQEEVQRYKKQLAEAVDGSSVSTLEYQQLFARLGKVMANAKRRAEEAVDRDLYQPGRALSQAAEAFLTTADSKKVKKYNKFTVWTFNGSGWGTIKEKLGEKLQGTLHCYAVQEHHLAEDKWPVVTQCMNAQGSQLGGAAAAPTTGPAGEAGSSAGDAVPVPKCVGMTYLYGQDKWGVVTASIYLWTAEGMSYRNRELLMHVAGQLQMLGAPWVAGGAFQVGLEALAEVECIKLVKACVIAPQVARGTCRRANGSSEIDYFIAADAVKAQVAGVRVQEEWPSTPYRLVGLAIKLKVVERKVRVLELPEPLSDTQIGRTPAPPRHGQVASFSSQAVANQEWAKYTLKLEKDAFAIKGAQRAANDPRAGGAEAPAWKIKSISFGGDNLPTAARRAIWRRWISRSLRSPQGADQRLRATTEQRDKRSREAKGQEKLFRIRGQRTKHLGTEEQGARQTRCELLAAGRWRSSAEKGELPGLYAEAAEFTLSEWMAAWRTSDTTRQQVKPWEVEAREKLGDFAEEGAAKLNELARAFRKKTGIGAEKTLAWLAHMGTVLVFMILKTFTADRVIGLLPAIIRIWEITREPNMAAEDAAWDVPFSHGMDNPDVGGECAEATIAAILDLAKAFERVSLFVLGEAGKQLKCNAGALAVVRSRFAMARGPIVGESVPEETRKVAAIIAGGKFSVGFLKLAIHSTVDGLAVERPVVKWRTCVDDLRARLRRQQQCVALGFGEALGACFENFDKMGLDFS</sequence>
<comment type="caution">
    <text evidence="3">The sequence shown here is derived from an EMBL/GenBank/DDBJ whole genome shotgun (WGS) entry which is preliminary data.</text>
</comment>
<accession>A0ABN9U9Z5</accession>
<name>A0ABN9U9Z5_9DINO</name>
<feature type="region of interest" description="Disordered" evidence="2">
    <location>
        <begin position="969"/>
        <end position="999"/>
    </location>
</feature>
<evidence type="ECO:0000313" key="4">
    <source>
        <dbReference type="Proteomes" id="UP001189429"/>
    </source>
</evidence>
<feature type="compositionally biased region" description="Basic and acidic residues" evidence="2">
    <location>
        <begin position="247"/>
        <end position="259"/>
    </location>
</feature>
<protein>
    <submittedName>
        <fullName evidence="3">Uncharacterized protein</fullName>
    </submittedName>
</protein>